<name>A0AAP3AJT2_MICLU</name>
<gene>
    <name evidence="3" type="ORF">M3A82_004990</name>
</gene>
<dbReference type="PANTHER" id="PTHR30006">
    <property type="entry name" value="THIAMINE-BINDING PERIPLASMIC PROTEIN-RELATED"/>
    <property type="match status" value="1"/>
</dbReference>
<proteinExistence type="predicted"/>
<evidence type="ECO:0000256" key="1">
    <source>
        <dbReference type="ARBA" id="ARBA00022729"/>
    </source>
</evidence>
<evidence type="ECO:0000256" key="2">
    <source>
        <dbReference type="SAM" id="SignalP"/>
    </source>
</evidence>
<dbReference type="NCBIfam" id="TIGR01254">
    <property type="entry name" value="sfuA"/>
    <property type="match status" value="1"/>
</dbReference>
<comment type="caution">
    <text evidence="3">The sequence shown here is derived from an EMBL/GenBank/DDBJ whole genome shotgun (WGS) entry which is preliminary data.</text>
</comment>
<dbReference type="GO" id="GO:0030975">
    <property type="term" value="F:thiamine binding"/>
    <property type="evidence" value="ECO:0007669"/>
    <property type="project" value="InterPro"/>
</dbReference>
<dbReference type="GO" id="GO:0030288">
    <property type="term" value="C:outer membrane-bounded periplasmic space"/>
    <property type="evidence" value="ECO:0007669"/>
    <property type="project" value="TreeGrafter"/>
</dbReference>
<evidence type="ECO:0000313" key="3">
    <source>
        <dbReference type="EMBL" id="MCV7628697.1"/>
    </source>
</evidence>
<dbReference type="InterPro" id="IPR005948">
    <property type="entry name" value="ThiB-like"/>
</dbReference>
<organism evidence="3 4">
    <name type="scientific">Micrococcus luteus</name>
    <name type="common">Micrococcus lysodeikticus</name>
    <dbReference type="NCBI Taxonomy" id="1270"/>
    <lineage>
        <taxon>Bacteria</taxon>
        <taxon>Bacillati</taxon>
        <taxon>Actinomycetota</taxon>
        <taxon>Actinomycetes</taxon>
        <taxon>Micrococcales</taxon>
        <taxon>Micrococcaceae</taxon>
        <taxon>Micrococcus</taxon>
    </lineage>
</organism>
<accession>A0AAP3AJT2</accession>
<dbReference type="Pfam" id="PF13343">
    <property type="entry name" value="SBP_bac_6"/>
    <property type="match status" value="1"/>
</dbReference>
<dbReference type="SUPFAM" id="SSF53850">
    <property type="entry name" value="Periplasmic binding protein-like II"/>
    <property type="match status" value="1"/>
</dbReference>
<dbReference type="AlphaFoldDB" id="A0AAP3AJT2"/>
<dbReference type="EMBL" id="JALXKZ020000007">
    <property type="protein sequence ID" value="MCV7628697.1"/>
    <property type="molecule type" value="Genomic_DNA"/>
</dbReference>
<dbReference type="PANTHER" id="PTHR30006:SF2">
    <property type="entry name" value="ABC TRANSPORTER SUBSTRATE-BINDING PROTEIN"/>
    <property type="match status" value="1"/>
</dbReference>
<evidence type="ECO:0000313" key="4">
    <source>
        <dbReference type="Proteomes" id="UP001205867"/>
    </source>
</evidence>
<dbReference type="PROSITE" id="PS51257">
    <property type="entry name" value="PROKAR_LIPOPROTEIN"/>
    <property type="match status" value="1"/>
</dbReference>
<dbReference type="Gene3D" id="3.40.190.10">
    <property type="entry name" value="Periplasmic binding protein-like II"/>
    <property type="match status" value="2"/>
</dbReference>
<protein>
    <submittedName>
        <fullName evidence="3">Thiamine ABC transporter substrate-binding protein</fullName>
    </submittedName>
</protein>
<feature type="signal peptide" evidence="2">
    <location>
        <begin position="1"/>
        <end position="26"/>
    </location>
</feature>
<keyword evidence="1 2" id="KW-0732">Signal</keyword>
<dbReference type="Proteomes" id="UP001205867">
    <property type="component" value="Unassembled WGS sequence"/>
</dbReference>
<dbReference type="GO" id="GO:0015888">
    <property type="term" value="P:thiamine transport"/>
    <property type="evidence" value="ECO:0007669"/>
    <property type="project" value="InterPro"/>
</dbReference>
<sequence>MSRTPHRALAALSVAALALTGCSVSGSSGDGASSSASGAGGGEPTTVTIMTHDSFNLPQELVQKFEQESGYTLKTTAPGDAGSVVNQLLLAKDEPTVDGVYGVEDHSAHRLVREGVVAAYTPKDLPASAQDRMVEDRMTPVDQGQVCFNTDPAWFTAHDVEAPTSIDQLDDPEYAKLTVATSPVASSPGLALLAATTEKYGDDGWQDWWQGLMENGGKVADSWSDAYNSDFSGGEGKGQFPVVLSYSSSPAFAPETEVIEDSCTPQVEYAGVLEGAKNPEGAQAFVEFMLTEEVQTALPESMYMYPIDESVQLPEEWAQNAPLVEDAITPDPARIDERREDLLKEWTALSEASRR</sequence>
<reference evidence="3" key="1">
    <citation type="submission" date="2023-06" db="EMBL/GenBank/DDBJ databases">
        <title>lsaBGC provides a comprehensive framework for evolutionary analysis of biosynthetic gene clusters within focal taxa.</title>
        <authorList>
            <person name="Salamzade R."/>
            <person name="Sandstrom S."/>
            <person name="Kalan L.R."/>
        </authorList>
    </citation>
    <scope>NUCLEOTIDE SEQUENCE</scope>
    <source>
        <strain evidence="3">P3-SID899</strain>
    </source>
</reference>
<feature type="chain" id="PRO_5042988503" evidence="2">
    <location>
        <begin position="27"/>
        <end position="355"/>
    </location>
</feature>
<dbReference type="GO" id="GO:0030976">
    <property type="term" value="F:thiamine pyrophosphate binding"/>
    <property type="evidence" value="ECO:0007669"/>
    <property type="project" value="TreeGrafter"/>
</dbReference>